<sequence length="375" mass="39465">MAGARVGNGKGLMALVVVAVLVMCGGRMASAASNLVPAVYVFGDSTVDVGMNGPLPLPYGIDLPQEYLPTGRVSNGYNVADYISKLLGFKMSPPAYMSLTPETSHEILRGFGGVNYASAGCGILNTTRLGKCFSMAEQVEFFANTKSKMTEYTGGAGSVAISTLLSKSLFLISAGGNDLFITPLIPALFPIFYNRLLNSFTRHVQTLYDLGARRFGIIDVPPIGCLPVIRSLSPTGACVGISNELAKGLNNLLVERMAQLAADPERPGMTYSVGSSFNLVTNFTTDPEAAGFKNVTSACCGTGRIELGALCLPDSTVCDDRADYLFWDLVHGTQATAKKGAAIIFSAPVEEGFAKPINFQELVSSTPGFVGVSSS</sequence>
<dbReference type="EnsemblPlants" id="AVESA.00010b.r2.1DG0146810.1">
    <property type="protein sequence ID" value="AVESA.00010b.r2.1DG0146810.1.CDS"/>
    <property type="gene ID" value="AVESA.00010b.r2.1DG0146810"/>
</dbReference>
<evidence type="ECO:0000313" key="1">
    <source>
        <dbReference type="EnsemblPlants" id="AVESA.00010b.r2.1DG0146810.1.CDS"/>
    </source>
</evidence>
<protein>
    <submittedName>
        <fullName evidence="1">Uncharacterized protein</fullName>
    </submittedName>
</protein>
<reference evidence="1" key="1">
    <citation type="submission" date="2021-05" db="EMBL/GenBank/DDBJ databases">
        <authorList>
            <person name="Scholz U."/>
            <person name="Mascher M."/>
            <person name="Fiebig A."/>
        </authorList>
    </citation>
    <scope>NUCLEOTIDE SEQUENCE [LARGE SCALE GENOMIC DNA]</scope>
</reference>
<organism evidence="1 2">
    <name type="scientific">Avena sativa</name>
    <name type="common">Oat</name>
    <dbReference type="NCBI Taxonomy" id="4498"/>
    <lineage>
        <taxon>Eukaryota</taxon>
        <taxon>Viridiplantae</taxon>
        <taxon>Streptophyta</taxon>
        <taxon>Embryophyta</taxon>
        <taxon>Tracheophyta</taxon>
        <taxon>Spermatophyta</taxon>
        <taxon>Magnoliopsida</taxon>
        <taxon>Liliopsida</taxon>
        <taxon>Poales</taxon>
        <taxon>Poaceae</taxon>
        <taxon>BOP clade</taxon>
        <taxon>Pooideae</taxon>
        <taxon>Poodae</taxon>
        <taxon>Poeae</taxon>
        <taxon>Poeae Chloroplast Group 1 (Aveneae type)</taxon>
        <taxon>Aveninae</taxon>
        <taxon>Avena</taxon>
    </lineage>
</organism>
<keyword evidence="2" id="KW-1185">Reference proteome</keyword>
<reference evidence="1" key="2">
    <citation type="submission" date="2025-09" db="UniProtKB">
        <authorList>
            <consortium name="EnsemblPlants"/>
        </authorList>
    </citation>
    <scope>IDENTIFICATION</scope>
</reference>
<accession>A0ACD5TYT4</accession>
<name>A0ACD5TYT4_AVESA</name>
<proteinExistence type="predicted"/>
<evidence type="ECO:0000313" key="2">
    <source>
        <dbReference type="Proteomes" id="UP001732700"/>
    </source>
</evidence>
<dbReference type="Proteomes" id="UP001732700">
    <property type="component" value="Chromosome 1D"/>
</dbReference>